<dbReference type="AlphaFoldDB" id="A0A6A6Z6K7"/>
<sequence length="97" mass="11347">MEMMSELIMKSLPFSTVGKMNVPLQLFTKPLLFQMPFEPRREERKTVVVFNWLQVDTKCPSQSLTKTCRNTRSPSVWLLLLTRRRASYCLREKAGGH</sequence>
<dbReference type="GeneID" id="54453450"/>
<name>A0A6A6Z6K7_9PEZI</name>
<dbReference type="OrthoDB" id="10600138at2759"/>
<protein>
    <submittedName>
        <fullName evidence="1 3">Uncharacterized protein</fullName>
    </submittedName>
</protein>
<evidence type="ECO:0000313" key="2">
    <source>
        <dbReference type="Proteomes" id="UP000504636"/>
    </source>
</evidence>
<dbReference type="RefSeq" id="XP_033582861.1">
    <property type="nucleotide sequence ID" value="XM_033712557.1"/>
</dbReference>
<dbReference type="EMBL" id="MU003693">
    <property type="protein sequence ID" value="KAF2815897.1"/>
    <property type="molecule type" value="Genomic_DNA"/>
</dbReference>
<dbReference type="Proteomes" id="UP000504636">
    <property type="component" value="Unplaced"/>
</dbReference>
<evidence type="ECO:0000313" key="3">
    <source>
        <dbReference type="RefSeq" id="XP_033582861.1"/>
    </source>
</evidence>
<accession>A0A6A6Z6K7</accession>
<reference evidence="3" key="3">
    <citation type="submission" date="2025-04" db="UniProtKB">
        <authorList>
            <consortium name="RefSeq"/>
        </authorList>
    </citation>
    <scope>IDENTIFICATION</scope>
    <source>
        <strain evidence="3">CBS 304.34</strain>
    </source>
</reference>
<reference evidence="3" key="2">
    <citation type="submission" date="2020-04" db="EMBL/GenBank/DDBJ databases">
        <authorList>
            <consortium name="NCBI Genome Project"/>
        </authorList>
    </citation>
    <scope>NUCLEOTIDE SEQUENCE</scope>
    <source>
        <strain evidence="3">CBS 304.34</strain>
    </source>
</reference>
<gene>
    <name evidence="1 3" type="ORF">BDZ99DRAFT_125284</name>
</gene>
<keyword evidence="2" id="KW-1185">Reference proteome</keyword>
<evidence type="ECO:0000313" key="1">
    <source>
        <dbReference type="EMBL" id="KAF2815897.1"/>
    </source>
</evidence>
<reference evidence="1 3" key="1">
    <citation type="journal article" date="2020" name="Stud. Mycol.">
        <title>101 Dothideomycetes genomes: a test case for predicting lifestyles and emergence of pathogens.</title>
        <authorList>
            <person name="Haridas S."/>
            <person name="Albert R."/>
            <person name="Binder M."/>
            <person name="Bloem J."/>
            <person name="Labutti K."/>
            <person name="Salamov A."/>
            <person name="Andreopoulos B."/>
            <person name="Baker S."/>
            <person name="Barry K."/>
            <person name="Bills G."/>
            <person name="Bluhm B."/>
            <person name="Cannon C."/>
            <person name="Castanera R."/>
            <person name="Culley D."/>
            <person name="Daum C."/>
            <person name="Ezra D."/>
            <person name="Gonzalez J."/>
            <person name="Henrissat B."/>
            <person name="Kuo A."/>
            <person name="Liang C."/>
            <person name="Lipzen A."/>
            <person name="Lutzoni F."/>
            <person name="Magnuson J."/>
            <person name="Mondo S."/>
            <person name="Nolan M."/>
            <person name="Ohm R."/>
            <person name="Pangilinan J."/>
            <person name="Park H.-J."/>
            <person name="Ramirez L."/>
            <person name="Alfaro M."/>
            <person name="Sun H."/>
            <person name="Tritt A."/>
            <person name="Yoshinaga Y."/>
            <person name="Zwiers L.-H."/>
            <person name="Turgeon B."/>
            <person name="Goodwin S."/>
            <person name="Spatafora J."/>
            <person name="Crous P."/>
            <person name="Grigoriev I."/>
        </authorList>
    </citation>
    <scope>NUCLEOTIDE SEQUENCE</scope>
    <source>
        <strain evidence="1 3">CBS 304.34</strain>
    </source>
</reference>
<organism evidence="1">
    <name type="scientific">Mytilinidion resinicola</name>
    <dbReference type="NCBI Taxonomy" id="574789"/>
    <lineage>
        <taxon>Eukaryota</taxon>
        <taxon>Fungi</taxon>
        <taxon>Dikarya</taxon>
        <taxon>Ascomycota</taxon>
        <taxon>Pezizomycotina</taxon>
        <taxon>Dothideomycetes</taxon>
        <taxon>Pleosporomycetidae</taxon>
        <taxon>Mytilinidiales</taxon>
        <taxon>Mytilinidiaceae</taxon>
        <taxon>Mytilinidion</taxon>
    </lineage>
</organism>
<proteinExistence type="predicted"/>